<evidence type="ECO:0000313" key="4">
    <source>
        <dbReference type="EMBL" id="GIG51141.1"/>
    </source>
</evidence>
<dbReference type="InterPro" id="IPR022385">
    <property type="entry name" value="Rhs_assc_core"/>
</dbReference>
<feature type="domain" description="Hint" evidence="3">
    <location>
        <begin position="2045"/>
        <end position="2146"/>
    </location>
</feature>
<organism evidence="4 5">
    <name type="scientific">Dactylosporangium siamense</name>
    <dbReference type="NCBI Taxonomy" id="685454"/>
    <lineage>
        <taxon>Bacteria</taxon>
        <taxon>Bacillati</taxon>
        <taxon>Actinomycetota</taxon>
        <taxon>Actinomycetes</taxon>
        <taxon>Micromonosporales</taxon>
        <taxon>Micromonosporaceae</taxon>
        <taxon>Dactylosporangium</taxon>
    </lineage>
</organism>
<accession>A0A919PXM5</accession>
<dbReference type="SMART" id="SM00306">
    <property type="entry name" value="HintN"/>
    <property type="match status" value="1"/>
</dbReference>
<dbReference type="SUPFAM" id="SSF51294">
    <property type="entry name" value="Hedgehog/intein (Hint) domain"/>
    <property type="match status" value="1"/>
</dbReference>
<feature type="region of interest" description="Disordered" evidence="1">
    <location>
        <begin position="69"/>
        <end position="100"/>
    </location>
</feature>
<dbReference type="CDD" id="cd00081">
    <property type="entry name" value="Hint"/>
    <property type="match status" value="1"/>
</dbReference>
<evidence type="ECO:0000256" key="2">
    <source>
        <dbReference type="SAM" id="Phobius"/>
    </source>
</evidence>
<feature type="transmembrane region" description="Helical" evidence="2">
    <location>
        <begin position="44"/>
        <end position="64"/>
    </location>
</feature>
<dbReference type="InterPro" id="IPR003587">
    <property type="entry name" value="Hint_dom_N"/>
</dbReference>
<dbReference type="EMBL" id="BONQ01000150">
    <property type="protein sequence ID" value="GIG51141.1"/>
    <property type="molecule type" value="Genomic_DNA"/>
</dbReference>
<dbReference type="InterPro" id="IPR031325">
    <property type="entry name" value="RHS_repeat"/>
</dbReference>
<evidence type="ECO:0000256" key="1">
    <source>
        <dbReference type="SAM" id="MobiDB-lite"/>
    </source>
</evidence>
<dbReference type="InterPro" id="IPR036844">
    <property type="entry name" value="Hint_dom_sf"/>
</dbReference>
<name>A0A919PXM5_9ACTN</name>
<feature type="region of interest" description="Disordered" evidence="1">
    <location>
        <begin position="1800"/>
        <end position="1829"/>
    </location>
</feature>
<dbReference type="NCBIfam" id="TIGR01443">
    <property type="entry name" value="intein_Cterm"/>
    <property type="match status" value="1"/>
</dbReference>
<dbReference type="Gene3D" id="2.180.10.10">
    <property type="entry name" value="RHS repeat-associated core"/>
    <property type="match status" value="2"/>
</dbReference>
<dbReference type="InterPro" id="IPR006530">
    <property type="entry name" value="YD"/>
</dbReference>
<keyword evidence="2" id="KW-1133">Transmembrane helix</keyword>
<comment type="caution">
    <text evidence="4">The sequence shown here is derived from an EMBL/GenBank/DDBJ whole genome shotgun (WGS) entry which is preliminary data.</text>
</comment>
<evidence type="ECO:0000259" key="3">
    <source>
        <dbReference type="SMART" id="SM00306"/>
    </source>
</evidence>
<protein>
    <recommendedName>
        <fullName evidence="3">Hint domain-containing protein</fullName>
    </recommendedName>
</protein>
<dbReference type="Pfam" id="PF05593">
    <property type="entry name" value="RHS_repeat"/>
    <property type="match status" value="1"/>
</dbReference>
<dbReference type="Proteomes" id="UP000660611">
    <property type="component" value="Unassembled WGS sequence"/>
</dbReference>
<sequence length="2292" mass="242762">MQWVLQLLPNTVGDLYCPAFMIVTGGTDGGRRAFSLDRRGSGRAWRWLAAASVGALFATVLVTLPAHAAPASPSGAVNPQEQSVPVGSVPAKPSAITSRDTDKLYKPTATAWPAGGSGAVEVARSSQGAARSATVATAAPGGLPVAARGAAAAVEARNSRAELAQAQVAEAGPARLSVSVAARAVAEKAHVSGVVFSVARADGVAAPGRVAMDVSYAGFAEAFGAGFGSRLRLVSMPACVLSTPEVAACQVQTPVSGWVNTAESKVVSADALSVTADPVASQQVAAAADTSSSPTVYALASTTSSPAAGNFAATSLSPTYGWSQGGSSGSFGFNYPIAVPDGLGGPKPAVTLGYSSASVDGRTSGANGQPSWLGDGWDYTPGYIERSYASCQDDGQSIQDLCYYSRWNATIMWGGTSSPLVQDTVGGTGWHAADDSGLRVEQLYGATNYTADGQYWRVTTMDGVQYYFGVGKRYASDPNNTLSTAVVPVFGDDAGDDCYQGALAASWCNLGYRWHLDYVVDPRGNSMTYFYSKYTGAYGLNNGAVVAPYDVTVTLDRIEYGTRAGSEGASSAPMKVQFGASNRCTPSAANCAAWPDVPWDIYCSPAWASCGQRTPTFWTPSKLDTITTKVWNAASSTYRDVDRWDMTYTFPSYDGVNSVLWLNNIQHTGLAGGSLAEPPMTFVGTALKNRVYGTEPMWRFRLSGIDTGTGGQKVINYEGSGCMQALLSTFNWRYNPYRCYPSWNGTGYDWYEKYTFSWIRDIDLLGVSPERWTFYGYSNDGGGTNQLWAYDTNEIAPAAHRNWSRYVGYSTVTTKQGPDDAHSTATKTLYYRGLKDDGFEYDGATYAVQLTDSQSVTSPDHRALAGKVREQTTLDGTTALSSTITDYTVTQTAKRVTAIPSGTITAYRVTTAATKGRTYLAGSSSWRWNRTEYSYNGDGLLTITRDLGETGTATGNTPTTDDVCTILTYTTPDTAKWFKSYVARSVTTNCAASPSGADYLAGSQMFYDNLAYGAAPTKGLVTRTESLATVAGTTLTWQQESRAGYDPTTGRPVDSWDAANNNTHIAYTPATGGPVTSVTTTAPLGQSGTVNRDPVRGVPSTIVDANGKITTVQYDPLGRLLKVWQPGRATNLTASIEYTYTVGTATTPSVITTKRLGPKGNQIASYEIYDGLLQLRQTQQPAAVANGGRRVIDTAYDGRGLAVKTSTFWNTSAPSGTVASFADTDVANQVTTSFDRLNRPTATAQVSKGTVLWQTTAGYDGDRTWTVPPAGGTATMALQDVSGKTTELRQYLTGSPPGGTSFHATTYAYDRLDRLTSTADQSGNTWTSVYNLLGQVTSTTDPDKGTTSIKYDLAGRPTTVTDARTGGVSTTLDYDELGRPRALYDGVGTTGFKRVKWTYDTIAIGQLTSSTRYVGTDEFTSTVTGYDDGYRPSGVTTVIPSSLNMPWLPSGSYTTSMTYNVDGSAKTLTYPAAGNLPVETLTSTYDDNGYALTLSGLQTYIAETTYYSFGAQSQQILGSGSKRVRQTADIDQATGRLTSSKTETENAASPNTWTERLTEGYGYDLAGNVKNIAETLGGSTVSNQCFGYDALGELTEAWTTTVAACQASPSAGVVGGPDAYWTSYQYATGLSTYNSGNRTKEIRHAIGGGTDTTRSYTYPATGKKHTLTNVVATGGSTGTDSYTYDNAGNMLTRNIAGKPGQTLTWDSEGHLATVSDSAGVSSYVYDASGARLVAKDPAGATVYLAGYELRKVGGTVTGTRYYGVASRTPSGLTWVAADHHGTGQLAIDAVTQAVTRRKTDAFGNPRGVDPSWPNPRGFVGGTRDSTGLTHLGAREYEPGTGRFISDDSVTDVTSPLQLNGYSYANNTPVTLSDPTGLEPRPWHNPNYDPNTCAGGKGGYECHPRGVNNDQDSGTAGSKPGQGGQPKTKEQLAAEAAAEAAKQRLIAVAKELGQIALDELGITAAWDCFTKGDIGGCVETALTVATSFFGGLLGKLVAKYGWRVRAGLKVADRIRKLLGDLIDGVQTWLKESKLARLFAKSCRTAGNSFAAGTLVLLAGGTSKPIQTLAVGDWVIATDPVTGHTAPREITYLHVNTDEQFTDLTVAADGQPAAVIHTTQEHPFYSVTDHTWTFAGDVSPGEQLYTADGTTVRVLDRTNFTSTATMYNLTVDTTHTYYVLAGNTPVLVHNDNGWIYVTGPGGERLPVATIDSVPGSPLDWGYGRSYDVPEGTEGLHKNVKTVRVMSPSPQNPDGYVVYRNAAGQTMNPVTGKTTVGKADPYAHISASTLSTSPC</sequence>
<dbReference type="PANTHER" id="PTHR32305:SF17">
    <property type="entry name" value="TRNA NUCLEASE WAPA"/>
    <property type="match status" value="1"/>
</dbReference>
<proteinExistence type="predicted"/>
<feature type="region of interest" description="Disordered" evidence="1">
    <location>
        <begin position="1865"/>
        <end position="1889"/>
    </location>
</feature>
<keyword evidence="2" id="KW-0812">Transmembrane</keyword>
<reference evidence="4" key="1">
    <citation type="submission" date="2021-01" db="EMBL/GenBank/DDBJ databases">
        <title>Whole genome shotgun sequence of Dactylosporangium siamense NBRC 106093.</title>
        <authorList>
            <person name="Komaki H."/>
            <person name="Tamura T."/>
        </authorList>
    </citation>
    <scope>NUCLEOTIDE SEQUENCE</scope>
    <source>
        <strain evidence="4">NBRC 106093</strain>
    </source>
</reference>
<dbReference type="InterPro" id="IPR050708">
    <property type="entry name" value="T6SS_VgrG/RHS"/>
</dbReference>
<dbReference type="Pfam" id="PF07591">
    <property type="entry name" value="PT-HINT"/>
    <property type="match status" value="1"/>
</dbReference>
<dbReference type="PANTHER" id="PTHR32305">
    <property type="match status" value="1"/>
</dbReference>
<dbReference type="NCBIfam" id="TIGR01643">
    <property type="entry name" value="YD_repeat_2x"/>
    <property type="match status" value="1"/>
</dbReference>
<gene>
    <name evidence="4" type="ORF">Dsi01nite_091820</name>
</gene>
<dbReference type="Gene3D" id="2.170.16.10">
    <property type="entry name" value="Hedgehog/Intein (Hint) domain"/>
    <property type="match status" value="1"/>
</dbReference>
<feature type="region of interest" description="Disordered" evidence="1">
    <location>
        <begin position="1901"/>
        <end position="1931"/>
    </location>
</feature>
<dbReference type="InterPro" id="IPR030934">
    <property type="entry name" value="Intein_C"/>
</dbReference>
<keyword evidence="2" id="KW-0472">Membrane</keyword>
<keyword evidence="5" id="KW-1185">Reference proteome</keyword>
<dbReference type="NCBIfam" id="TIGR03696">
    <property type="entry name" value="Rhs_assc_core"/>
    <property type="match status" value="1"/>
</dbReference>
<evidence type="ECO:0000313" key="5">
    <source>
        <dbReference type="Proteomes" id="UP000660611"/>
    </source>
</evidence>